<comment type="caution">
    <text evidence="3">The sequence shown here is derived from an EMBL/GenBank/DDBJ whole genome shotgun (WGS) entry which is preliminary data.</text>
</comment>
<keyword evidence="1" id="KW-0472">Membrane</keyword>
<keyword evidence="1" id="KW-1133">Transmembrane helix</keyword>
<keyword evidence="1" id="KW-0812">Transmembrane</keyword>
<dbReference type="InterPro" id="IPR046502">
    <property type="entry name" value="DUF6680"/>
</dbReference>
<accession>A0ABS9DAJ3</accession>
<organism evidence="3 4">
    <name type="scientific">Paraglaciecola algarum</name>
    <dbReference type="NCBI Taxonomy" id="3050085"/>
    <lineage>
        <taxon>Bacteria</taxon>
        <taxon>Pseudomonadati</taxon>
        <taxon>Pseudomonadota</taxon>
        <taxon>Gammaproteobacteria</taxon>
        <taxon>Alteromonadales</taxon>
        <taxon>Alteromonadaceae</taxon>
        <taxon>Paraglaciecola</taxon>
    </lineage>
</organism>
<dbReference type="Proteomes" id="UP001521137">
    <property type="component" value="Unassembled WGS sequence"/>
</dbReference>
<proteinExistence type="predicted"/>
<feature type="domain" description="DUF6680" evidence="2">
    <location>
        <begin position="6"/>
        <end position="191"/>
    </location>
</feature>
<dbReference type="Pfam" id="PF20385">
    <property type="entry name" value="DUF6680"/>
    <property type="match status" value="1"/>
</dbReference>
<name>A0ABS9DAJ3_9ALTE</name>
<gene>
    <name evidence="3" type="ORF">L0668_14930</name>
</gene>
<evidence type="ECO:0000313" key="3">
    <source>
        <dbReference type="EMBL" id="MCF2949412.1"/>
    </source>
</evidence>
<feature type="transmembrane region" description="Helical" evidence="1">
    <location>
        <begin position="12"/>
        <end position="30"/>
    </location>
</feature>
<evidence type="ECO:0000313" key="4">
    <source>
        <dbReference type="Proteomes" id="UP001521137"/>
    </source>
</evidence>
<dbReference type="EMBL" id="JAKGAS010000008">
    <property type="protein sequence ID" value="MCF2949412.1"/>
    <property type="molecule type" value="Genomic_DNA"/>
</dbReference>
<evidence type="ECO:0000259" key="2">
    <source>
        <dbReference type="Pfam" id="PF20385"/>
    </source>
</evidence>
<dbReference type="RefSeq" id="WP_235313513.1">
    <property type="nucleotide sequence ID" value="NZ_JAKGAS010000008.1"/>
</dbReference>
<sequence length="229" mass="26628">MLSNFSFSDLLMIIAVLSAPLVAVQVERFLEKKRNKRERKLNIFKTLMATRGRNLDPRHVEALNMIDLEFDGDRDVTDAWKSYLDHLLNVPKYPTSEGKSEEVKKSEKALYDSQISTWGDQKENHLAELLHTMGKRLDYSFDKTHIKRSIYSPQGHADIENEQQLLRRASIELLMGRLSLPVKTITSDPSEDALNRQREEQEEQKLIRELLIKHYQGKIPTTVKIVKEQ</sequence>
<keyword evidence="4" id="KW-1185">Reference proteome</keyword>
<reference evidence="3 4" key="1">
    <citation type="submission" date="2022-01" db="EMBL/GenBank/DDBJ databases">
        <title>Paraglaciecola sp. G1-23.</title>
        <authorList>
            <person name="Jin M.S."/>
            <person name="Han D.M."/>
            <person name="Kim H.M."/>
            <person name="Jeon C.O."/>
        </authorList>
    </citation>
    <scope>NUCLEOTIDE SEQUENCE [LARGE SCALE GENOMIC DNA]</scope>
    <source>
        <strain evidence="3 4">G1-23</strain>
    </source>
</reference>
<protein>
    <recommendedName>
        <fullName evidence="2">DUF6680 domain-containing protein</fullName>
    </recommendedName>
</protein>
<evidence type="ECO:0000256" key="1">
    <source>
        <dbReference type="SAM" id="Phobius"/>
    </source>
</evidence>